<dbReference type="PANTHER" id="PTHR10788">
    <property type="entry name" value="TREHALOSE-6-PHOSPHATE SYNTHASE"/>
    <property type="match status" value="1"/>
</dbReference>
<dbReference type="STRING" id="765257.A0A0C9YEN4"/>
<proteinExistence type="predicted"/>
<sequence>MKLIVRRDKLDEIQGVRHKIEASERFLKANPKFQGKVVPIQVTLQTTESNELAGSVSDEVTFSPYLVLLTVADAFTVTSLREGMALRTHKYVECQEERKRAPIPMYFGFRSCFAVNPYDTRGTAKAIYQALTMSNEEAASRWQGLQNHVVTQTAQAFVTSFLTR</sequence>
<dbReference type="SUPFAM" id="SSF53756">
    <property type="entry name" value="UDP-Glycosyltransferase/glycogen phosphorylase"/>
    <property type="match status" value="1"/>
</dbReference>
<dbReference type="HOGENOM" id="CLU_1619686_0_0_1"/>
<dbReference type="InterPro" id="IPR001830">
    <property type="entry name" value="Glyco_trans_20"/>
</dbReference>
<keyword evidence="2" id="KW-1185">Reference proteome</keyword>
<dbReference type="GO" id="GO:0005829">
    <property type="term" value="C:cytosol"/>
    <property type="evidence" value="ECO:0007669"/>
    <property type="project" value="TreeGrafter"/>
</dbReference>
<organism evidence="1 2">
    <name type="scientific">Pisolithus microcarpus 441</name>
    <dbReference type="NCBI Taxonomy" id="765257"/>
    <lineage>
        <taxon>Eukaryota</taxon>
        <taxon>Fungi</taxon>
        <taxon>Dikarya</taxon>
        <taxon>Basidiomycota</taxon>
        <taxon>Agaricomycotina</taxon>
        <taxon>Agaricomycetes</taxon>
        <taxon>Agaricomycetidae</taxon>
        <taxon>Boletales</taxon>
        <taxon>Sclerodermatineae</taxon>
        <taxon>Pisolithaceae</taxon>
        <taxon>Pisolithus</taxon>
    </lineage>
</organism>
<accession>A0A0C9YEN4</accession>
<dbReference type="AlphaFoldDB" id="A0A0C9YEN4"/>
<name>A0A0C9YEN4_9AGAM</name>
<dbReference type="GO" id="GO:0004805">
    <property type="term" value="F:trehalose-phosphatase activity"/>
    <property type="evidence" value="ECO:0007669"/>
    <property type="project" value="TreeGrafter"/>
</dbReference>
<dbReference type="OrthoDB" id="755951at2759"/>
<dbReference type="Pfam" id="PF00982">
    <property type="entry name" value="Glyco_transf_20"/>
    <property type="match status" value="2"/>
</dbReference>
<protein>
    <submittedName>
        <fullName evidence="1">Uncharacterized protein</fullName>
    </submittedName>
</protein>
<dbReference type="GO" id="GO:0003825">
    <property type="term" value="F:alpha,alpha-trehalose-phosphate synthase (UDP-forming) activity"/>
    <property type="evidence" value="ECO:0007669"/>
    <property type="project" value="TreeGrafter"/>
</dbReference>
<dbReference type="EMBL" id="KN833910">
    <property type="protein sequence ID" value="KIK15016.1"/>
    <property type="molecule type" value="Genomic_DNA"/>
</dbReference>
<evidence type="ECO:0000313" key="1">
    <source>
        <dbReference type="EMBL" id="KIK15016.1"/>
    </source>
</evidence>
<dbReference type="PANTHER" id="PTHR10788:SF15">
    <property type="entry name" value="TREHALOSE SYNTHASE COMPLEX REGULATORY SUBUNIT TPS3-RELATED"/>
    <property type="match status" value="1"/>
</dbReference>
<reference evidence="1 2" key="1">
    <citation type="submission" date="2014-04" db="EMBL/GenBank/DDBJ databases">
        <authorList>
            <consortium name="DOE Joint Genome Institute"/>
            <person name="Kuo A."/>
            <person name="Kohler A."/>
            <person name="Costa M.D."/>
            <person name="Nagy L.G."/>
            <person name="Floudas D."/>
            <person name="Copeland A."/>
            <person name="Barry K.W."/>
            <person name="Cichocki N."/>
            <person name="Veneault-Fourrey C."/>
            <person name="LaButti K."/>
            <person name="Lindquist E.A."/>
            <person name="Lipzen A."/>
            <person name="Lundell T."/>
            <person name="Morin E."/>
            <person name="Murat C."/>
            <person name="Sun H."/>
            <person name="Tunlid A."/>
            <person name="Henrissat B."/>
            <person name="Grigoriev I.V."/>
            <person name="Hibbett D.S."/>
            <person name="Martin F."/>
            <person name="Nordberg H.P."/>
            <person name="Cantor M.N."/>
            <person name="Hua S.X."/>
        </authorList>
    </citation>
    <scope>NUCLEOTIDE SEQUENCE [LARGE SCALE GENOMIC DNA]</scope>
    <source>
        <strain evidence="1 2">441</strain>
    </source>
</reference>
<dbReference type="GO" id="GO:0005946">
    <property type="term" value="C:alpha,alpha-trehalose-phosphate synthase complex (UDP-forming)"/>
    <property type="evidence" value="ECO:0007669"/>
    <property type="project" value="TreeGrafter"/>
</dbReference>
<reference evidence="2" key="2">
    <citation type="submission" date="2015-01" db="EMBL/GenBank/DDBJ databases">
        <title>Evolutionary Origins and Diversification of the Mycorrhizal Mutualists.</title>
        <authorList>
            <consortium name="DOE Joint Genome Institute"/>
            <consortium name="Mycorrhizal Genomics Consortium"/>
            <person name="Kohler A."/>
            <person name="Kuo A."/>
            <person name="Nagy L.G."/>
            <person name="Floudas D."/>
            <person name="Copeland A."/>
            <person name="Barry K.W."/>
            <person name="Cichocki N."/>
            <person name="Veneault-Fourrey C."/>
            <person name="LaButti K."/>
            <person name="Lindquist E.A."/>
            <person name="Lipzen A."/>
            <person name="Lundell T."/>
            <person name="Morin E."/>
            <person name="Murat C."/>
            <person name="Riley R."/>
            <person name="Ohm R."/>
            <person name="Sun H."/>
            <person name="Tunlid A."/>
            <person name="Henrissat B."/>
            <person name="Grigoriev I.V."/>
            <person name="Hibbett D.S."/>
            <person name="Martin F."/>
        </authorList>
    </citation>
    <scope>NUCLEOTIDE SEQUENCE [LARGE SCALE GENOMIC DNA]</scope>
    <source>
        <strain evidence="2">441</strain>
    </source>
</reference>
<gene>
    <name evidence="1" type="ORF">PISMIDRAFT_16819</name>
</gene>
<dbReference type="GO" id="GO:0005992">
    <property type="term" value="P:trehalose biosynthetic process"/>
    <property type="evidence" value="ECO:0007669"/>
    <property type="project" value="InterPro"/>
</dbReference>
<dbReference type="Gene3D" id="3.40.50.2000">
    <property type="entry name" value="Glycogen Phosphorylase B"/>
    <property type="match status" value="2"/>
</dbReference>
<evidence type="ECO:0000313" key="2">
    <source>
        <dbReference type="Proteomes" id="UP000054018"/>
    </source>
</evidence>
<dbReference type="Proteomes" id="UP000054018">
    <property type="component" value="Unassembled WGS sequence"/>
</dbReference>